<dbReference type="GO" id="GO:0003723">
    <property type="term" value="F:RNA binding"/>
    <property type="evidence" value="ECO:0007669"/>
    <property type="project" value="UniProtKB-KW"/>
</dbReference>
<evidence type="ECO:0000313" key="13">
    <source>
        <dbReference type="EMBL" id="OJT01589.1"/>
    </source>
</evidence>
<dbReference type="Pfam" id="PF24626">
    <property type="entry name" value="SH3_Tf2-1"/>
    <property type="match status" value="1"/>
</dbReference>
<dbReference type="SUPFAM" id="SSF54160">
    <property type="entry name" value="Chromo domain-like"/>
    <property type="match status" value="1"/>
</dbReference>
<dbReference type="GO" id="GO:0003677">
    <property type="term" value="F:DNA binding"/>
    <property type="evidence" value="ECO:0007669"/>
    <property type="project" value="UniProtKB-KW"/>
</dbReference>
<dbReference type="InterPro" id="IPR012337">
    <property type="entry name" value="RNaseH-like_sf"/>
</dbReference>
<dbReference type="STRING" id="154538.A0A1M2V1X6"/>
<gene>
    <name evidence="13" type="ORF">TRAPUB_7985</name>
</gene>
<dbReference type="GO" id="GO:0003887">
    <property type="term" value="F:DNA-directed DNA polymerase activity"/>
    <property type="evidence" value="ECO:0007669"/>
    <property type="project" value="UniProtKB-KW"/>
</dbReference>
<dbReference type="EMBL" id="MNAD01001731">
    <property type="protein sequence ID" value="OJT01589.1"/>
    <property type="molecule type" value="Genomic_DNA"/>
</dbReference>
<dbReference type="SUPFAM" id="SSF53098">
    <property type="entry name" value="Ribonuclease H-like"/>
    <property type="match status" value="1"/>
</dbReference>
<dbReference type="GO" id="GO:0003964">
    <property type="term" value="F:RNA-directed DNA polymerase activity"/>
    <property type="evidence" value="ECO:0007669"/>
    <property type="project" value="UniProtKB-KW"/>
</dbReference>
<feature type="domain" description="Integrase catalytic" evidence="12">
    <location>
        <begin position="201"/>
        <end position="374"/>
    </location>
</feature>
<dbReference type="Pfam" id="PF17921">
    <property type="entry name" value="Integrase_H2C2"/>
    <property type="match status" value="1"/>
</dbReference>
<dbReference type="Gene3D" id="2.40.50.40">
    <property type="match status" value="1"/>
</dbReference>
<evidence type="ECO:0000313" key="14">
    <source>
        <dbReference type="Proteomes" id="UP000184267"/>
    </source>
</evidence>
<dbReference type="CDD" id="cd00024">
    <property type="entry name" value="CD_CSD"/>
    <property type="match status" value="1"/>
</dbReference>
<evidence type="ECO:0000256" key="11">
    <source>
        <dbReference type="ARBA" id="ARBA00023172"/>
    </source>
</evidence>
<evidence type="ECO:0000256" key="7">
    <source>
        <dbReference type="ARBA" id="ARBA00022908"/>
    </source>
</evidence>
<dbReference type="InterPro" id="IPR041588">
    <property type="entry name" value="Integrase_H2C2"/>
</dbReference>
<evidence type="ECO:0000256" key="1">
    <source>
        <dbReference type="ARBA" id="ARBA00022670"/>
    </source>
</evidence>
<evidence type="ECO:0000256" key="3">
    <source>
        <dbReference type="ARBA" id="ARBA00022750"/>
    </source>
</evidence>
<evidence type="ECO:0000256" key="8">
    <source>
        <dbReference type="ARBA" id="ARBA00022918"/>
    </source>
</evidence>
<dbReference type="GO" id="GO:0004190">
    <property type="term" value="F:aspartic-type endopeptidase activity"/>
    <property type="evidence" value="ECO:0007669"/>
    <property type="project" value="UniProtKB-KW"/>
</dbReference>
<keyword evidence="6" id="KW-0694">RNA-binding</keyword>
<dbReference type="Gene3D" id="3.30.420.10">
    <property type="entry name" value="Ribonuclease H-like superfamily/Ribonuclease H"/>
    <property type="match status" value="1"/>
</dbReference>
<dbReference type="GO" id="GO:0046872">
    <property type="term" value="F:metal ion binding"/>
    <property type="evidence" value="ECO:0007669"/>
    <property type="project" value="UniProtKB-KW"/>
</dbReference>
<keyword evidence="14" id="KW-1185">Reference proteome</keyword>
<dbReference type="InterPro" id="IPR016197">
    <property type="entry name" value="Chromo-like_dom_sf"/>
</dbReference>
<dbReference type="Gene3D" id="1.10.340.70">
    <property type="match status" value="1"/>
</dbReference>
<keyword evidence="2" id="KW-0479">Metal-binding</keyword>
<dbReference type="GO" id="GO:0015074">
    <property type="term" value="P:DNA integration"/>
    <property type="evidence" value="ECO:0007669"/>
    <property type="project" value="UniProtKB-KW"/>
</dbReference>
<dbReference type="InterPro" id="IPR001584">
    <property type="entry name" value="Integrase_cat-core"/>
</dbReference>
<evidence type="ECO:0000256" key="6">
    <source>
        <dbReference type="ARBA" id="ARBA00022884"/>
    </source>
</evidence>
<accession>A0A1M2V1X6</accession>
<proteinExistence type="predicted"/>
<dbReference type="InterPro" id="IPR036397">
    <property type="entry name" value="RNaseH_sf"/>
</dbReference>
<evidence type="ECO:0000256" key="10">
    <source>
        <dbReference type="ARBA" id="ARBA00023125"/>
    </source>
</evidence>
<evidence type="ECO:0000256" key="2">
    <source>
        <dbReference type="ARBA" id="ARBA00022723"/>
    </source>
</evidence>
<keyword evidence="11" id="KW-0233">DNA recombination</keyword>
<keyword evidence="9" id="KW-0239">DNA-directed DNA polymerase</keyword>
<keyword evidence="9" id="KW-0808">Transferase</keyword>
<keyword evidence="8" id="KW-0695">RNA-directed DNA polymerase</keyword>
<keyword evidence="3" id="KW-0064">Aspartyl protease</keyword>
<dbReference type="OrthoDB" id="3158924at2759"/>
<dbReference type="InterPro" id="IPR000953">
    <property type="entry name" value="Chromo/chromo_shadow_dom"/>
</dbReference>
<keyword evidence="10" id="KW-0238">DNA-binding</keyword>
<dbReference type="GO" id="GO:0006310">
    <property type="term" value="P:DNA recombination"/>
    <property type="evidence" value="ECO:0007669"/>
    <property type="project" value="UniProtKB-KW"/>
</dbReference>
<keyword evidence="9" id="KW-0548">Nucleotidyltransferase</keyword>
<dbReference type="OMA" id="RSENTWV"/>
<dbReference type="Proteomes" id="UP000184267">
    <property type="component" value="Unassembled WGS sequence"/>
</dbReference>
<sequence>MDKLPHIRKTKIEAEVALRALREAEEDVSFRALHEVEEDRAQEAVIMARNGPESPGNSTGPTLWDALTKGLPLEGVMGGLPGFLDTVRTEYAADRTFSKILANPAAHATLELCDSLLYVTTRLGFSCLCILFAKLGKRTLTKMVINQAHVTLGHLGAQKMLEYACQWFWWPKMHRDIERFCTSCSTCQMTKASNAPPACLLHSMPILLYLFQLIGMDFVGPFPDTRGFNYMLVVICWLTSMVHLIPCWVTDTTATIAQYYVREVVHLHGLPKTIMSDCDSKFTSAFWCEVHRVLGTKLLMSTVFHPQMDSASKRAICNVAQILRAMVESNQHDWVDKAPLVELAINSSASTTTGFALFELNYGHMPRMTQLMEATMKFPGVHAFAEHAQLNLEQAHDTIIQARIQQTHFINVRRSEEPRLYALGDLVYLSMKNLVLPKDHARKLAPKFVGPYKVTYAHLEISSYTLDLPDELVQCHIHPTFHSALLRPHKANDDTLFPGRKARKFYNFGVPDDGEWMVDEIVGHRWKGRALEFLVHWTLGDHTWEPLGHCKNLQALDDYLALMGVEDCRALPRRVAPTRR</sequence>
<evidence type="ECO:0000256" key="5">
    <source>
        <dbReference type="ARBA" id="ARBA00022842"/>
    </source>
</evidence>
<dbReference type="AlphaFoldDB" id="A0A1M2V1X6"/>
<dbReference type="PANTHER" id="PTHR37984">
    <property type="entry name" value="PROTEIN CBG26694"/>
    <property type="match status" value="1"/>
</dbReference>
<organism evidence="13 14">
    <name type="scientific">Trametes pubescens</name>
    <name type="common">White-rot fungus</name>
    <dbReference type="NCBI Taxonomy" id="154538"/>
    <lineage>
        <taxon>Eukaryota</taxon>
        <taxon>Fungi</taxon>
        <taxon>Dikarya</taxon>
        <taxon>Basidiomycota</taxon>
        <taxon>Agaricomycotina</taxon>
        <taxon>Agaricomycetes</taxon>
        <taxon>Polyporales</taxon>
        <taxon>Polyporaceae</taxon>
        <taxon>Trametes</taxon>
    </lineage>
</organism>
<reference evidence="13 14" key="1">
    <citation type="submission" date="2016-10" db="EMBL/GenBank/DDBJ databases">
        <title>Genome sequence of the basidiomycete white-rot fungus Trametes pubescens.</title>
        <authorList>
            <person name="Makela M.R."/>
            <person name="Granchi Z."/>
            <person name="Peng M."/>
            <person name="De Vries R.P."/>
            <person name="Grigoriev I."/>
            <person name="Riley R."/>
            <person name="Hilden K."/>
        </authorList>
    </citation>
    <scope>NUCLEOTIDE SEQUENCE [LARGE SCALE GENOMIC DNA]</scope>
    <source>
        <strain evidence="13 14">FBCC735</strain>
    </source>
</reference>
<evidence type="ECO:0000256" key="4">
    <source>
        <dbReference type="ARBA" id="ARBA00022801"/>
    </source>
</evidence>
<dbReference type="InterPro" id="IPR050951">
    <property type="entry name" value="Retrovirus_Pol_polyprotein"/>
</dbReference>
<keyword evidence="5" id="KW-0460">Magnesium</keyword>
<keyword evidence="4" id="KW-0378">Hydrolase</keyword>
<keyword evidence="7" id="KW-0229">DNA integration</keyword>
<dbReference type="PROSITE" id="PS50994">
    <property type="entry name" value="INTEGRASE"/>
    <property type="match status" value="1"/>
</dbReference>
<evidence type="ECO:0000259" key="12">
    <source>
        <dbReference type="PROSITE" id="PS50994"/>
    </source>
</evidence>
<comment type="caution">
    <text evidence="13">The sequence shown here is derived from an EMBL/GenBank/DDBJ whole genome shotgun (WGS) entry which is preliminary data.</text>
</comment>
<dbReference type="PANTHER" id="PTHR37984:SF15">
    <property type="entry name" value="INTEGRASE CATALYTIC DOMAIN-CONTAINING PROTEIN"/>
    <property type="match status" value="1"/>
</dbReference>
<keyword evidence="1" id="KW-0645">Protease</keyword>
<dbReference type="GO" id="GO:0006338">
    <property type="term" value="P:chromatin remodeling"/>
    <property type="evidence" value="ECO:0007669"/>
    <property type="project" value="UniProtKB-ARBA"/>
</dbReference>
<dbReference type="GO" id="GO:0005634">
    <property type="term" value="C:nucleus"/>
    <property type="evidence" value="ECO:0007669"/>
    <property type="project" value="UniProtKB-ARBA"/>
</dbReference>
<dbReference type="SMART" id="SM00298">
    <property type="entry name" value="CHROMO"/>
    <property type="match status" value="1"/>
</dbReference>
<evidence type="ECO:0000256" key="9">
    <source>
        <dbReference type="ARBA" id="ARBA00022932"/>
    </source>
</evidence>
<protein>
    <submittedName>
        <fullName evidence="13">Transposon Ty3-I Gag-Pol polyprotein</fullName>
    </submittedName>
</protein>
<name>A0A1M2V1X6_TRAPU</name>
<dbReference type="GO" id="GO:0006508">
    <property type="term" value="P:proteolysis"/>
    <property type="evidence" value="ECO:0007669"/>
    <property type="project" value="UniProtKB-KW"/>
</dbReference>
<dbReference type="InterPro" id="IPR056924">
    <property type="entry name" value="SH3_Tf2-1"/>
</dbReference>